<keyword evidence="4" id="KW-1185">Reference proteome</keyword>
<dbReference type="Proteomes" id="UP001500213">
    <property type="component" value="Unassembled WGS sequence"/>
</dbReference>
<organism evidence="3 4">
    <name type="scientific">Gryllotalpicola kribbensis</name>
    <dbReference type="NCBI Taxonomy" id="993084"/>
    <lineage>
        <taxon>Bacteria</taxon>
        <taxon>Bacillati</taxon>
        <taxon>Actinomycetota</taxon>
        <taxon>Actinomycetes</taxon>
        <taxon>Micrococcales</taxon>
        <taxon>Microbacteriaceae</taxon>
        <taxon>Gryllotalpicola</taxon>
    </lineage>
</organism>
<protein>
    <submittedName>
        <fullName evidence="3">DUF58 domain-containing protein</fullName>
    </submittedName>
</protein>
<keyword evidence="1" id="KW-0472">Membrane</keyword>
<feature type="transmembrane region" description="Helical" evidence="1">
    <location>
        <begin position="7"/>
        <end position="26"/>
    </location>
</feature>
<dbReference type="InterPro" id="IPR013783">
    <property type="entry name" value="Ig-like_fold"/>
</dbReference>
<dbReference type="RefSeq" id="WP_344778658.1">
    <property type="nucleotide sequence ID" value="NZ_BAABBX010000018.1"/>
</dbReference>
<proteinExistence type="predicted"/>
<dbReference type="EMBL" id="BAABBX010000018">
    <property type="protein sequence ID" value="GAA4195076.1"/>
    <property type="molecule type" value="Genomic_DNA"/>
</dbReference>
<dbReference type="InterPro" id="IPR002881">
    <property type="entry name" value="DUF58"/>
</dbReference>
<evidence type="ECO:0000256" key="1">
    <source>
        <dbReference type="SAM" id="Phobius"/>
    </source>
</evidence>
<evidence type="ECO:0000259" key="2">
    <source>
        <dbReference type="Pfam" id="PF01882"/>
    </source>
</evidence>
<feature type="domain" description="DUF58" evidence="2">
    <location>
        <begin position="200"/>
        <end position="279"/>
    </location>
</feature>
<evidence type="ECO:0000313" key="4">
    <source>
        <dbReference type="Proteomes" id="UP001500213"/>
    </source>
</evidence>
<comment type="caution">
    <text evidence="3">The sequence shown here is derived from an EMBL/GenBank/DDBJ whole genome shotgun (WGS) entry which is preliminary data.</text>
</comment>
<evidence type="ECO:0000313" key="3">
    <source>
        <dbReference type="EMBL" id="GAA4195076.1"/>
    </source>
</evidence>
<dbReference type="Pfam" id="PF01882">
    <property type="entry name" value="DUF58"/>
    <property type="match status" value="1"/>
</dbReference>
<accession>A0ABP8B1N8</accession>
<keyword evidence="1" id="KW-0812">Transmembrane</keyword>
<gene>
    <name evidence="3" type="ORF">GCM10022288_31440</name>
</gene>
<dbReference type="Gene3D" id="2.60.40.10">
    <property type="entry name" value="Immunoglobulins"/>
    <property type="match status" value="1"/>
</dbReference>
<dbReference type="PANTHER" id="PTHR34351:SF1">
    <property type="entry name" value="SLR1927 PROTEIN"/>
    <property type="match status" value="1"/>
</dbReference>
<dbReference type="PANTHER" id="PTHR34351">
    <property type="entry name" value="SLR1927 PROTEIN-RELATED"/>
    <property type="match status" value="1"/>
</dbReference>
<keyword evidence="1" id="KW-1133">Transmembrane helix</keyword>
<feature type="transmembrane region" description="Helical" evidence="1">
    <location>
        <begin position="32"/>
        <end position="52"/>
    </location>
</feature>
<sequence length="414" mass="43812">MSRPVPTLRGWVVGAAGVVLLVAAGWAGRVDLLFGGLLLTIAPLVAMAAVALDRPWLSVARTYSPDTVEVGEEVQVRLDVRNQSGRATASMSWVDTVPAGFARLAFRALPSLASGQSVTLRYSERAARRGAYLLGPLTVARTDPFGLARGGYGVGESKVLLVTPRVRALAGSGDDEARGEGTDPELVRHSIPSTDEVIPRDYRAGDPLRRVQWRATARAGRLMVRQEEQLSNPEAWLLLDTLRAHAGGAEPFERAVELVASIGSHLLDVGYQLGVHETGERQLAGSYELPGGDQLLVGQLAAIEQVREPGGDIAGRFAASLRATRSGVPVFLILVDGDPQLAAEFAPLRRYAAPAIAFLMTSSAAAARELLERAGWVCVEADGRTDAAAAWSLAMQAQQPAGGPRLAGAADVRP</sequence>
<name>A0ABP8B1N8_9MICO</name>
<reference evidence="4" key="1">
    <citation type="journal article" date="2019" name="Int. J. Syst. Evol. Microbiol.">
        <title>The Global Catalogue of Microorganisms (GCM) 10K type strain sequencing project: providing services to taxonomists for standard genome sequencing and annotation.</title>
        <authorList>
            <consortium name="The Broad Institute Genomics Platform"/>
            <consortium name="The Broad Institute Genome Sequencing Center for Infectious Disease"/>
            <person name="Wu L."/>
            <person name="Ma J."/>
        </authorList>
    </citation>
    <scope>NUCLEOTIDE SEQUENCE [LARGE SCALE GENOMIC DNA]</scope>
    <source>
        <strain evidence="4">JCM 17593</strain>
    </source>
</reference>